<gene>
    <name evidence="1" type="ORF">M8542_48470</name>
</gene>
<organism evidence="1 2">
    <name type="scientific">Amycolatopsis iheyensis</name>
    <dbReference type="NCBI Taxonomy" id="2945988"/>
    <lineage>
        <taxon>Bacteria</taxon>
        <taxon>Bacillati</taxon>
        <taxon>Actinomycetota</taxon>
        <taxon>Actinomycetes</taxon>
        <taxon>Pseudonocardiales</taxon>
        <taxon>Pseudonocardiaceae</taxon>
        <taxon>Amycolatopsis</taxon>
    </lineage>
</organism>
<name>A0A9X2SRS4_9PSEU</name>
<sequence>MATRHTTEPPWIRCPEVSDADRILDMVYVVARRTGRSPKASARLCTRLVSELATSTTLAVSAPGSRQAAARHVRVAVATALRVRSRRCDTKVFDDALAEAVARDELALLPPRQRFTVWSIAVSHRQVAEVVAQTGWTRSQVLRLLNAGLSTITRWGTKPV</sequence>
<dbReference type="AlphaFoldDB" id="A0A9X2SRS4"/>
<dbReference type="RefSeq" id="WP_257927232.1">
    <property type="nucleotide sequence ID" value="NZ_JAMXQV010000051.1"/>
</dbReference>
<evidence type="ECO:0000313" key="2">
    <source>
        <dbReference type="Proteomes" id="UP001144096"/>
    </source>
</evidence>
<proteinExistence type="predicted"/>
<evidence type="ECO:0000313" key="1">
    <source>
        <dbReference type="EMBL" id="MCR6490660.1"/>
    </source>
</evidence>
<dbReference type="EMBL" id="JAMXQV010000051">
    <property type="protein sequence ID" value="MCR6490660.1"/>
    <property type="molecule type" value="Genomic_DNA"/>
</dbReference>
<accession>A0A9X2SRS4</accession>
<dbReference type="Proteomes" id="UP001144096">
    <property type="component" value="Unassembled WGS sequence"/>
</dbReference>
<reference evidence="1" key="1">
    <citation type="submission" date="2022-06" db="EMBL/GenBank/DDBJ databases">
        <title>Amycolatopsis iheyaensis sp. nov., a new species of the genus Amycolatopsis isolated from soil in Iheya island, Japan.</title>
        <authorList>
            <person name="Ngamcharungchit C."/>
            <person name="Kanto H."/>
            <person name="Take A."/>
            <person name="Intra B."/>
            <person name="Matsumoto A."/>
            <person name="Panbangred W."/>
            <person name="Inahashi Y."/>
        </authorList>
    </citation>
    <scope>NUCLEOTIDE SEQUENCE</scope>
    <source>
        <strain evidence="1">OK19-0408</strain>
    </source>
</reference>
<keyword evidence="2" id="KW-1185">Reference proteome</keyword>
<comment type="caution">
    <text evidence="1">The sequence shown here is derived from an EMBL/GenBank/DDBJ whole genome shotgun (WGS) entry which is preliminary data.</text>
</comment>
<protein>
    <submittedName>
        <fullName evidence="1">Uncharacterized protein</fullName>
    </submittedName>
</protein>